<dbReference type="EMBL" id="JAVALS010000001">
    <property type="protein sequence ID" value="MDP5225754.1"/>
    <property type="molecule type" value="Genomic_DNA"/>
</dbReference>
<dbReference type="InterPro" id="IPR035959">
    <property type="entry name" value="RutC-like_sf"/>
</dbReference>
<comment type="similarity">
    <text evidence="1">Belongs to the RutC family.</text>
</comment>
<evidence type="ECO:0000313" key="2">
    <source>
        <dbReference type="EMBL" id="MDP5225754.1"/>
    </source>
</evidence>
<dbReference type="Pfam" id="PF01042">
    <property type="entry name" value="Ribonuc_L-PSP"/>
    <property type="match status" value="1"/>
</dbReference>
<dbReference type="PANTHER" id="PTHR11803:SF58">
    <property type="entry name" value="PROTEIN HMF1-RELATED"/>
    <property type="match status" value="1"/>
</dbReference>
<dbReference type="GO" id="GO:0016787">
    <property type="term" value="F:hydrolase activity"/>
    <property type="evidence" value="ECO:0007669"/>
    <property type="project" value="UniProtKB-KW"/>
</dbReference>
<dbReference type="Gene3D" id="3.30.1330.40">
    <property type="entry name" value="RutC-like"/>
    <property type="match status" value="1"/>
</dbReference>
<name>A0ABT9IKR5_9MICC</name>
<gene>
    <name evidence="2" type="ORF">Q9R02_01115</name>
</gene>
<keyword evidence="2" id="KW-0378">Hydrolase</keyword>
<comment type="caution">
    <text evidence="2">The sequence shown here is derived from an EMBL/GenBank/DDBJ whole genome shotgun (WGS) entry which is preliminary data.</text>
</comment>
<dbReference type="SUPFAM" id="SSF55298">
    <property type="entry name" value="YjgF-like"/>
    <property type="match status" value="1"/>
</dbReference>
<protein>
    <submittedName>
        <fullName evidence="2">Rid family hydrolase</fullName>
    </submittedName>
</protein>
<sequence>MRDVISTPGAPSSPFFSQGVKAGPFLLISGMTGLDTSTGELAGPTVQEQTWQAIANCGEVLKAAGLSLDDVVEVGVLLTHPADFAGMNEEYVRHFPENPPARYVTKLGVDLPGILVSIRMTAYTG</sequence>
<dbReference type="RefSeq" id="WP_305994795.1">
    <property type="nucleotide sequence ID" value="NZ_JAVALS010000001.1"/>
</dbReference>
<evidence type="ECO:0000313" key="3">
    <source>
        <dbReference type="Proteomes" id="UP001232725"/>
    </source>
</evidence>
<dbReference type="PANTHER" id="PTHR11803">
    <property type="entry name" value="2-IMINOBUTANOATE/2-IMINOPROPANOATE DEAMINASE RIDA"/>
    <property type="match status" value="1"/>
</dbReference>
<dbReference type="CDD" id="cd00448">
    <property type="entry name" value="YjgF_YER057c_UK114_family"/>
    <property type="match status" value="1"/>
</dbReference>
<dbReference type="InterPro" id="IPR006175">
    <property type="entry name" value="YjgF/YER057c/UK114"/>
</dbReference>
<dbReference type="Proteomes" id="UP001232725">
    <property type="component" value="Unassembled WGS sequence"/>
</dbReference>
<evidence type="ECO:0000256" key="1">
    <source>
        <dbReference type="ARBA" id="ARBA00010552"/>
    </source>
</evidence>
<reference evidence="2 3" key="1">
    <citation type="submission" date="2023-08" db="EMBL/GenBank/DDBJ databases">
        <title>Arthrobacter horti sp. nov., isolated from forest soil.</title>
        <authorList>
            <person name="Park M."/>
        </authorList>
    </citation>
    <scope>NUCLEOTIDE SEQUENCE [LARGE SCALE GENOMIC DNA]</scope>
    <source>
        <strain evidence="2 3">YJM1</strain>
    </source>
</reference>
<accession>A0ABT9IKR5</accession>
<proteinExistence type="inferred from homology"/>
<keyword evidence="3" id="KW-1185">Reference proteome</keyword>
<organism evidence="2 3">
    <name type="scientific">Arthrobacter horti</name>
    <dbReference type="NCBI Taxonomy" id="3068273"/>
    <lineage>
        <taxon>Bacteria</taxon>
        <taxon>Bacillati</taxon>
        <taxon>Actinomycetota</taxon>
        <taxon>Actinomycetes</taxon>
        <taxon>Micrococcales</taxon>
        <taxon>Micrococcaceae</taxon>
        <taxon>Arthrobacter</taxon>
    </lineage>
</organism>